<dbReference type="RefSeq" id="WP_186501770.1">
    <property type="nucleotide sequence ID" value="NZ_JACOGK010000001.1"/>
</dbReference>
<comment type="caution">
    <text evidence="1">The sequence shown here is derived from an EMBL/GenBank/DDBJ whole genome shotgun (WGS) entry which is preliminary data.</text>
</comment>
<organism evidence="1 2">
    <name type="scientific">Megasphaera hominis</name>
    <dbReference type="NCBI Taxonomy" id="159836"/>
    <lineage>
        <taxon>Bacteria</taxon>
        <taxon>Bacillati</taxon>
        <taxon>Bacillota</taxon>
        <taxon>Negativicutes</taxon>
        <taxon>Veillonellales</taxon>
        <taxon>Veillonellaceae</taxon>
        <taxon>Megasphaera</taxon>
    </lineage>
</organism>
<dbReference type="EMBL" id="JACOGK010000001">
    <property type="protein sequence ID" value="MBC3535710.1"/>
    <property type="molecule type" value="Genomic_DNA"/>
</dbReference>
<proteinExistence type="predicted"/>
<keyword evidence="2" id="KW-1185">Reference proteome</keyword>
<gene>
    <name evidence="1" type="ORF">H8J70_00310</name>
</gene>
<protein>
    <submittedName>
        <fullName evidence="1">Bacterio-opsin activator</fullName>
    </submittedName>
</protein>
<reference evidence="1 2" key="1">
    <citation type="submission" date="2020-08" db="EMBL/GenBank/DDBJ databases">
        <authorList>
            <person name="Liu C."/>
            <person name="Sun Q."/>
        </authorList>
    </citation>
    <scope>NUCLEOTIDE SEQUENCE [LARGE SCALE GENOMIC DNA]</scope>
    <source>
        <strain evidence="1 2">NSJ-59</strain>
    </source>
</reference>
<name>A0ABR6VG90_9FIRM</name>
<evidence type="ECO:0000313" key="1">
    <source>
        <dbReference type="EMBL" id="MBC3535710.1"/>
    </source>
</evidence>
<dbReference type="Proteomes" id="UP000606870">
    <property type="component" value="Unassembled WGS sequence"/>
</dbReference>
<sequence>MMTNKENQGKKIYDKASKKWYAVSDEIYKAHDRYCNTIRKRMQYRKQCCCPKGKWWLCDAQCLDCEFYIAPSVSLDEPVILDDGSSDSTLGDYVTDPNALTEKIVADRDLLLFLFARLKEIDPDAEKIMQIWKNHPAGISNRKIAKMLGRSQRTFADEMKRFREKYRHYLDN</sequence>
<accession>A0ABR6VG90</accession>
<evidence type="ECO:0000313" key="2">
    <source>
        <dbReference type="Proteomes" id="UP000606870"/>
    </source>
</evidence>